<evidence type="ECO:0000256" key="1">
    <source>
        <dbReference type="SAM" id="MobiDB-lite"/>
    </source>
</evidence>
<keyword evidence="2" id="KW-0282">Flagellum</keyword>
<protein>
    <submittedName>
        <fullName evidence="2">MinD-like ATPase involved in chromosome partitioning or flagellar assembly</fullName>
    </submittedName>
</protein>
<dbReference type="EMBL" id="LT629799">
    <property type="protein sequence ID" value="SDU90513.1"/>
    <property type="molecule type" value="Genomic_DNA"/>
</dbReference>
<evidence type="ECO:0000313" key="3">
    <source>
        <dbReference type="Proteomes" id="UP000198825"/>
    </source>
</evidence>
<name>A0A1H2MBD1_9ACTN</name>
<evidence type="ECO:0000313" key="2">
    <source>
        <dbReference type="EMBL" id="SDU90513.1"/>
    </source>
</evidence>
<dbReference type="InterPro" id="IPR050625">
    <property type="entry name" value="ParA/MinD_ATPase"/>
</dbReference>
<dbReference type="GO" id="GO:0009898">
    <property type="term" value="C:cytoplasmic side of plasma membrane"/>
    <property type="evidence" value="ECO:0007669"/>
    <property type="project" value="TreeGrafter"/>
</dbReference>
<dbReference type="GO" id="GO:0005524">
    <property type="term" value="F:ATP binding"/>
    <property type="evidence" value="ECO:0007669"/>
    <property type="project" value="TreeGrafter"/>
</dbReference>
<dbReference type="Gene3D" id="3.40.50.300">
    <property type="entry name" value="P-loop containing nucleotide triphosphate hydrolases"/>
    <property type="match status" value="1"/>
</dbReference>
<dbReference type="InterPro" id="IPR027417">
    <property type="entry name" value="P-loop_NTPase"/>
</dbReference>
<proteinExistence type="predicted"/>
<accession>A0A1H2MBD1</accession>
<dbReference type="GO" id="GO:0051782">
    <property type="term" value="P:negative regulation of cell division"/>
    <property type="evidence" value="ECO:0007669"/>
    <property type="project" value="TreeGrafter"/>
</dbReference>
<sequence>MAGQADGTVTVVSRIDAAGRVELDVDGSRSARDLATVEDARSFVGQHAVDLAARLGRDVVLDTADPEGAWLFLARPDGSMVETAAPTRPPAAPAPVAEGQAAPVQAAPEQPVAAADVPPQPDPQPQPEPDGSSGADGRGGQGAPAAAYDGAPHRPWSAQPWTPPAPGPGIAPTMAQPGEPRPRRALPTLDDLLGGRPEPAPGPAQTGWQAFVRRATFGLVKPGPGPKELRHREAVATIQRSLPGPRTIVVVNPKGGASKTTATMMLAATFATLRGGYTLAWDNNETRGTLGWRAVPARHTSTAVDLLADLERFQQVRGARVGDLDGYVRSQGAAQFDVLASDEDPAASASIDADAFSRLHATLSRFYRILVVDTGNNMRASNWEAAVAAADQLVIVSTIREDTAASAAWLVDGLRAKGHGDKVEHAVTVLSAPASSIDPALSRRLHDHFAQLTRAVVDVPHEPSLVAGGPIDFAALSQASRDAWTLATAKVAEGL</sequence>
<dbReference type="SUPFAM" id="SSF52540">
    <property type="entry name" value="P-loop containing nucleoside triphosphate hydrolases"/>
    <property type="match status" value="1"/>
</dbReference>
<dbReference type="AlphaFoldDB" id="A0A1H2MBD1"/>
<feature type="compositionally biased region" description="Low complexity" evidence="1">
    <location>
        <begin position="94"/>
        <end position="117"/>
    </location>
</feature>
<dbReference type="PANTHER" id="PTHR43384">
    <property type="entry name" value="SEPTUM SITE-DETERMINING PROTEIN MIND HOMOLOG, CHLOROPLASTIC-RELATED"/>
    <property type="match status" value="1"/>
</dbReference>
<gene>
    <name evidence="2" type="ORF">SAMN04488544_1748</name>
</gene>
<feature type="region of interest" description="Disordered" evidence="1">
    <location>
        <begin position="82"/>
        <end position="205"/>
    </location>
</feature>
<keyword evidence="3" id="KW-1185">Reference proteome</keyword>
<keyword evidence="2" id="KW-0969">Cilium</keyword>
<dbReference type="GO" id="GO:0016887">
    <property type="term" value="F:ATP hydrolysis activity"/>
    <property type="evidence" value="ECO:0007669"/>
    <property type="project" value="TreeGrafter"/>
</dbReference>
<feature type="compositionally biased region" description="Pro residues" evidence="1">
    <location>
        <begin position="118"/>
        <end position="128"/>
    </location>
</feature>
<dbReference type="Proteomes" id="UP000198825">
    <property type="component" value="Chromosome I"/>
</dbReference>
<dbReference type="RefSeq" id="WP_091074092.1">
    <property type="nucleotide sequence ID" value="NZ_LT629799.1"/>
</dbReference>
<dbReference type="GO" id="GO:0005829">
    <property type="term" value="C:cytosol"/>
    <property type="evidence" value="ECO:0007669"/>
    <property type="project" value="TreeGrafter"/>
</dbReference>
<reference evidence="3" key="1">
    <citation type="submission" date="2016-10" db="EMBL/GenBank/DDBJ databases">
        <authorList>
            <person name="Varghese N."/>
            <person name="Submissions S."/>
        </authorList>
    </citation>
    <scope>NUCLEOTIDE SEQUENCE [LARGE SCALE GENOMIC DNA]</scope>
    <source>
        <strain evidence="3">DSM 21743</strain>
    </source>
</reference>
<dbReference type="PANTHER" id="PTHR43384:SF14">
    <property type="entry name" value="ESX-1 SECRETION-ASSOCIATED PROTEIN ESPI"/>
    <property type="match status" value="1"/>
</dbReference>
<keyword evidence="2" id="KW-0966">Cell projection</keyword>
<dbReference type="STRING" id="546874.SAMN04488544_1748"/>
<dbReference type="OrthoDB" id="4640801at2"/>
<organism evidence="2 3">
    <name type="scientific">Microlunatus sagamiharensis</name>
    <dbReference type="NCBI Taxonomy" id="546874"/>
    <lineage>
        <taxon>Bacteria</taxon>
        <taxon>Bacillati</taxon>
        <taxon>Actinomycetota</taxon>
        <taxon>Actinomycetes</taxon>
        <taxon>Propionibacteriales</taxon>
        <taxon>Propionibacteriaceae</taxon>
        <taxon>Microlunatus</taxon>
    </lineage>
</organism>